<dbReference type="GeneID" id="54546224"/>
<feature type="compositionally biased region" description="Basic and acidic residues" evidence="1">
    <location>
        <begin position="934"/>
        <end position="952"/>
    </location>
</feature>
<feature type="compositionally biased region" description="Polar residues" evidence="1">
    <location>
        <begin position="748"/>
        <end position="766"/>
    </location>
</feature>
<accession>A0A6A6JVM2</accession>
<dbReference type="SUPFAM" id="SSF47661">
    <property type="entry name" value="t-snare proteins"/>
    <property type="match status" value="1"/>
</dbReference>
<evidence type="ECO:0000313" key="3">
    <source>
        <dbReference type="Proteomes" id="UP000800097"/>
    </source>
</evidence>
<feature type="compositionally biased region" description="Low complexity" evidence="1">
    <location>
        <begin position="1405"/>
        <end position="1418"/>
    </location>
</feature>
<feature type="region of interest" description="Disordered" evidence="1">
    <location>
        <begin position="556"/>
        <end position="603"/>
    </location>
</feature>
<feature type="region of interest" description="Disordered" evidence="1">
    <location>
        <begin position="976"/>
        <end position="1008"/>
    </location>
</feature>
<dbReference type="RefSeq" id="XP_033657975.1">
    <property type="nucleotide sequence ID" value="XM_033793049.1"/>
</dbReference>
<name>A0A6A6JVM2_WESOR</name>
<feature type="compositionally biased region" description="Basic residues" evidence="1">
    <location>
        <begin position="1"/>
        <end position="11"/>
    </location>
</feature>
<feature type="region of interest" description="Disordered" evidence="1">
    <location>
        <begin position="1"/>
        <end position="265"/>
    </location>
</feature>
<reference evidence="2" key="1">
    <citation type="journal article" date="2020" name="Stud. Mycol.">
        <title>101 Dothideomycetes genomes: a test case for predicting lifestyles and emergence of pathogens.</title>
        <authorList>
            <person name="Haridas S."/>
            <person name="Albert R."/>
            <person name="Binder M."/>
            <person name="Bloem J."/>
            <person name="Labutti K."/>
            <person name="Salamov A."/>
            <person name="Andreopoulos B."/>
            <person name="Baker S."/>
            <person name="Barry K."/>
            <person name="Bills G."/>
            <person name="Bluhm B."/>
            <person name="Cannon C."/>
            <person name="Castanera R."/>
            <person name="Culley D."/>
            <person name="Daum C."/>
            <person name="Ezra D."/>
            <person name="Gonzalez J."/>
            <person name="Henrissat B."/>
            <person name="Kuo A."/>
            <person name="Liang C."/>
            <person name="Lipzen A."/>
            <person name="Lutzoni F."/>
            <person name="Magnuson J."/>
            <person name="Mondo S."/>
            <person name="Nolan M."/>
            <person name="Ohm R."/>
            <person name="Pangilinan J."/>
            <person name="Park H.-J."/>
            <person name="Ramirez L."/>
            <person name="Alfaro M."/>
            <person name="Sun H."/>
            <person name="Tritt A."/>
            <person name="Yoshinaga Y."/>
            <person name="Zwiers L.-H."/>
            <person name="Turgeon B."/>
            <person name="Goodwin S."/>
            <person name="Spatafora J."/>
            <person name="Crous P."/>
            <person name="Grigoriev I."/>
        </authorList>
    </citation>
    <scope>NUCLEOTIDE SEQUENCE</scope>
    <source>
        <strain evidence="2">CBS 379.55</strain>
    </source>
</reference>
<feature type="compositionally biased region" description="Polar residues" evidence="1">
    <location>
        <begin position="91"/>
        <end position="108"/>
    </location>
</feature>
<dbReference type="PANTHER" id="PTHR48125">
    <property type="entry name" value="LP07818P1"/>
    <property type="match status" value="1"/>
</dbReference>
<dbReference type="GO" id="GO:0016192">
    <property type="term" value="P:vesicle-mediated transport"/>
    <property type="evidence" value="ECO:0007669"/>
    <property type="project" value="InterPro"/>
</dbReference>
<feature type="compositionally biased region" description="Polar residues" evidence="1">
    <location>
        <begin position="117"/>
        <end position="137"/>
    </location>
</feature>
<keyword evidence="3" id="KW-1185">Reference proteome</keyword>
<dbReference type="Proteomes" id="UP000800097">
    <property type="component" value="Unassembled WGS sequence"/>
</dbReference>
<feature type="compositionally biased region" description="Pro residues" evidence="1">
    <location>
        <begin position="1261"/>
        <end position="1278"/>
    </location>
</feature>
<feature type="compositionally biased region" description="Pro residues" evidence="1">
    <location>
        <begin position="1242"/>
        <end position="1251"/>
    </location>
</feature>
<feature type="region of interest" description="Disordered" evidence="1">
    <location>
        <begin position="891"/>
        <end position="960"/>
    </location>
</feature>
<feature type="compositionally biased region" description="Gly residues" evidence="1">
    <location>
        <begin position="1419"/>
        <end position="1433"/>
    </location>
</feature>
<dbReference type="PANTHER" id="PTHR48125:SF12">
    <property type="entry name" value="AT HOOK TRANSCRIPTION FACTOR FAMILY-RELATED"/>
    <property type="match status" value="1"/>
</dbReference>
<dbReference type="OrthoDB" id="4188028at2759"/>
<organism evidence="2 3">
    <name type="scientific">Westerdykella ornata</name>
    <dbReference type="NCBI Taxonomy" id="318751"/>
    <lineage>
        <taxon>Eukaryota</taxon>
        <taxon>Fungi</taxon>
        <taxon>Dikarya</taxon>
        <taxon>Ascomycota</taxon>
        <taxon>Pezizomycotina</taxon>
        <taxon>Dothideomycetes</taxon>
        <taxon>Pleosporomycetidae</taxon>
        <taxon>Pleosporales</taxon>
        <taxon>Sporormiaceae</taxon>
        <taxon>Westerdykella</taxon>
    </lineage>
</organism>
<feature type="compositionally biased region" description="Acidic residues" evidence="1">
    <location>
        <begin position="731"/>
        <end position="743"/>
    </location>
</feature>
<feature type="compositionally biased region" description="Pro residues" evidence="1">
    <location>
        <begin position="1370"/>
        <end position="1385"/>
    </location>
</feature>
<proteinExistence type="predicted"/>
<feature type="compositionally biased region" description="Polar residues" evidence="1">
    <location>
        <begin position="41"/>
        <end position="53"/>
    </location>
</feature>
<feature type="compositionally biased region" description="Basic and acidic residues" evidence="1">
    <location>
        <begin position="1066"/>
        <end position="1076"/>
    </location>
</feature>
<feature type="compositionally biased region" description="Basic and acidic residues" evidence="1">
    <location>
        <begin position="1116"/>
        <end position="1137"/>
    </location>
</feature>
<dbReference type="InterPro" id="IPR010989">
    <property type="entry name" value="SNARE"/>
</dbReference>
<feature type="compositionally biased region" description="Polar residues" evidence="1">
    <location>
        <begin position="167"/>
        <end position="191"/>
    </location>
</feature>
<evidence type="ECO:0000313" key="2">
    <source>
        <dbReference type="EMBL" id="KAF2280437.1"/>
    </source>
</evidence>
<feature type="region of interest" description="Disordered" evidence="1">
    <location>
        <begin position="1049"/>
        <end position="1462"/>
    </location>
</feature>
<gene>
    <name evidence="2" type="ORF">EI97DRAFT_123269</name>
</gene>
<feature type="compositionally biased region" description="Polar residues" evidence="1">
    <location>
        <begin position="665"/>
        <end position="679"/>
    </location>
</feature>
<dbReference type="EMBL" id="ML986485">
    <property type="protein sequence ID" value="KAF2280437.1"/>
    <property type="molecule type" value="Genomic_DNA"/>
</dbReference>
<evidence type="ECO:0000256" key="1">
    <source>
        <dbReference type="SAM" id="MobiDB-lite"/>
    </source>
</evidence>
<feature type="compositionally biased region" description="Polar residues" evidence="1">
    <location>
        <begin position="20"/>
        <end position="32"/>
    </location>
</feature>
<feature type="compositionally biased region" description="Low complexity" evidence="1">
    <location>
        <begin position="1231"/>
        <end position="1241"/>
    </location>
</feature>
<feature type="region of interest" description="Disordered" evidence="1">
    <location>
        <begin position="645"/>
        <end position="802"/>
    </location>
</feature>
<feature type="compositionally biased region" description="Basic and acidic residues" evidence="1">
    <location>
        <begin position="976"/>
        <end position="988"/>
    </location>
</feature>
<dbReference type="GO" id="GO:0016020">
    <property type="term" value="C:membrane"/>
    <property type="evidence" value="ECO:0007669"/>
    <property type="project" value="InterPro"/>
</dbReference>
<feature type="compositionally biased region" description="Low complexity" evidence="1">
    <location>
        <begin position="558"/>
        <end position="574"/>
    </location>
</feature>
<feature type="compositionally biased region" description="Pro residues" evidence="1">
    <location>
        <begin position="1329"/>
        <end position="1344"/>
    </location>
</feature>
<feature type="compositionally biased region" description="Polar residues" evidence="1">
    <location>
        <begin position="905"/>
        <end position="919"/>
    </location>
</feature>
<feature type="compositionally biased region" description="Low complexity" evidence="1">
    <location>
        <begin position="65"/>
        <end position="84"/>
    </location>
</feature>
<dbReference type="PRINTS" id="PR01217">
    <property type="entry name" value="PRICHEXTENSN"/>
</dbReference>
<feature type="compositionally biased region" description="Low complexity" evidence="1">
    <location>
        <begin position="1195"/>
        <end position="1214"/>
    </location>
</feature>
<protein>
    <submittedName>
        <fullName evidence="2">Uncharacterized protein</fullName>
    </submittedName>
</protein>
<sequence>MPPKRKNRVTKPAKAAATSKLHSTQTASTNGVSALKRRRSSVQAGKPSTSRLQPSEPLHMTTRGAARQASSQATSPAAAPSPSTVGDGINSRRSSLNGISNIIANGNDSADEDVVDTLQSRDSASRRNSQQMASFVSQVPDVQVDEQEIPIVDPPKTAGRKRKAPSADSNNATVINKAATTVNNLPSQVDSDQSEKQPRRKKRKTTNTPPEPVDAPPELTDDASTGPASPEEPIPEVAPSDTLQNVLPAGASDVPAKRRLPGRRRQPHANINVEVNLRRQLNLKMSYRKLAKEQKAVLEELAKRTLHNLHEDPNFHKEAAEYEHVMRQLDARLQQRLKEIRDERQIKLDQLERVRVAQEHIQREQFINRFKEFQQNYVLQCKYRMKQIERQMRAEQGEATDDEEHVVEATHMAFPLHDENDVLGSRYASRSRAYVETERMLRDDELRARLNQRRMSFVAANPDMDGEDIPTSFGNFSGPENEREEAFAHYNLATLVEAMEVDGESPAPTQGEVEPLKPGVDEEPRKIAFVETPPTVIPNDQAAALFLLASISAERPLQAEQPHQQEQEAAQSEQTQERLTRELSPVRAITPGKIDAPTSTIPVLPQNEEQANAKADLARQQEQNADLSVERIPAGHPEAAALSAELPTEHQNGASERPTELPTEKSATTANDLLASTSPRRPGTSELPVKSTKESISTRITELPAGLSSVKQGVKRQQDEESADYIPLDVGSDDQDDGLDNDDSSAGTGISLQQRVRFSENPQSSRDTADDTSVVLNAGEPMDLDQDKTNGGSSKQNVAAVPSKSLDRIEKAWGEKAIDELVKGRVGITQADLSNKEILDCLAQIATSEEVTVGDFIEAAIWDQEKNGPWSLGLRVPQIEDIKRVQQRLKETGESKKAGLPHTASDASTTNNAQTQTSRPDGEQTTEKKRRKSGEKPGKRPENERHLSRNQERIMSTPVNGLQVLEKLRALAREKAEGGEAAEWRPKDSPPLAADRGEQCDPAAESSQHEIVDLMSDVSEPAAHRCEDGHPAAGSSERKIADIFSHPYEARSGHHRDRLSMSSIVNDDRQQDEQVRRLSLPMPYQETPSARESISRHDPSLPLSRMRAMVKNLQDGADRPRVASVSEGRRLPWERGSLETTQAASYHTPAPAANTNPYGRDGDPKSSSSWDPSRRMSESAPSARPSVDRPELGGRTAARTPPTTTATPSSSRPPAGLPHPLSYPNPHRSRNSASSSSLPAKPAAPPPPQPPVNFRFAHYEPAPPRPASYQTGPPPPLPGFHGSHGRQAHQLPPPPPPVYHQSAAAPIPLPHTFIGVQQPAGGSSVGGYVPPPGSFQAPPPPPPLQQQQPPRTASPPVYPPLRITQYHDQAPPPTGYPPMGPPPPQGYAYATSPPQGHASPAPILGPAGAAGAGPQPGVQGQGQGQQGQQGGPGEARPRRQYRAYHAPETKFRPYQGPAGGRR</sequence>